<dbReference type="OrthoDB" id="347465at2759"/>
<feature type="chain" id="PRO_5004674006" evidence="1">
    <location>
        <begin position="24"/>
        <end position="248"/>
    </location>
</feature>
<accession>U6LQ75</accession>
<name>U6LQ75_9EIME</name>
<gene>
    <name evidence="2" type="ORF">EBH_0009680</name>
</gene>
<evidence type="ECO:0000256" key="1">
    <source>
        <dbReference type="SAM" id="SignalP"/>
    </source>
</evidence>
<dbReference type="EMBL" id="HG712792">
    <property type="protein sequence ID" value="CDJ51408.1"/>
    <property type="molecule type" value="Genomic_DNA"/>
</dbReference>
<dbReference type="AlphaFoldDB" id="U6LQ75"/>
<evidence type="ECO:0000313" key="3">
    <source>
        <dbReference type="Proteomes" id="UP000030750"/>
    </source>
</evidence>
<organism evidence="2 3">
    <name type="scientific">Eimeria brunetti</name>
    <dbReference type="NCBI Taxonomy" id="51314"/>
    <lineage>
        <taxon>Eukaryota</taxon>
        <taxon>Sar</taxon>
        <taxon>Alveolata</taxon>
        <taxon>Apicomplexa</taxon>
        <taxon>Conoidasida</taxon>
        <taxon>Coccidia</taxon>
        <taxon>Eucoccidiorida</taxon>
        <taxon>Eimeriorina</taxon>
        <taxon>Eimeriidae</taxon>
        <taxon>Eimeria</taxon>
    </lineage>
</organism>
<dbReference type="Pfam" id="PF11054">
    <property type="entry name" value="Surface_antigen"/>
    <property type="match status" value="1"/>
</dbReference>
<keyword evidence="3" id="KW-1185">Reference proteome</keyword>
<sequence length="248" mass="26168">MAGFKFLSLATAAAFLLGKQAQAQSLPGADAGAANTATQVNCLAEMNEARSLAGLPELKLGDDEKSLLPITTKGTSRSETEQPNTNYLKQVCDDMKGGKVTVQKITPDGIYAYAVQDKYDCQAAVDYWKKAFTNFNGLPPAYDSTATPYTSAQNISFISLFNPKENPKVDCAHFTCPPATGDGGNGRSGEEKELKALLCITTPQALTAGQPPYTQDQWNKINTAINSGSAAIPTLFAVGAAAVAALFL</sequence>
<dbReference type="VEuPathDB" id="ToxoDB:EBH_0009680"/>
<reference evidence="2" key="2">
    <citation type="submission" date="2013-10" db="EMBL/GenBank/DDBJ databases">
        <authorList>
            <person name="Aslett M."/>
        </authorList>
    </citation>
    <scope>NUCLEOTIDE SEQUENCE [LARGE SCALE GENOMIC DNA]</scope>
    <source>
        <strain evidence="2">Houghton</strain>
    </source>
</reference>
<feature type="signal peptide" evidence="1">
    <location>
        <begin position="1"/>
        <end position="23"/>
    </location>
</feature>
<dbReference type="Proteomes" id="UP000030750">
    <property type="component" value="Unassembled WGS sequence"/>
</dbReference>
<keyword evidence="1" id="KW-0732">Signal</keyword>
<dbReference type="InterPro" id="IPR021288">
    <property type="entry name" value="Surface_antigen"/>
</dbReference>
<reference evidence="2" key="1">
    <citation type="submission" date="2013-10" db="EMBL/GenBank/DDBJ databases">
        <title>Genomic analysis of the causative agents of coccidiosis in chickens.</title>
        <authorList>
            <person name="Reid A.J."/>
            <person name="Blake D."/>
            <person name="Billington K."/>
            <person name="Browne H."/>
            <person name="Dunn M."/>
            <person name="Hung S."/>
            <person name="Kawahara F."/>
            <person name="Miranda-Saavedra D."/>
            <person name="Mourier T."/>
            <person name="Nagra H."/>
            <person name="Otto T.D."/>
            <person name="Rawlings N."/>
            <person name="Sanchez A."/>
            <person name="Sanders M."/>
            <person name="Subramaniam C."/>
            <person name="Tay Y."/>
            <person name="Dear P."/>
            <person name="Doerig C."/>
            <person name="Gruber A."/>
            <person name="Parkinson J."/>
            <person name="Shirley M."/>
            <person name="Wan K.L."/>
            <person name="Berriman M."/>
            <person name="Tomley F."/>
            <person name="Pain A."/>
        </authorList>
    </citation>
    <scope>NUCLEOTIDE SEQUENCE [LARGE SCALE GENOMIC DNA]</scope>
    <source>
        <strain evidence="2">Houghton</strain>
    </source>
</reference>
<proteinExistence type="predicted"/>
<evidence type="ECO:0000313" key="2">
    <source>
        <dbReference type="EMBL" id="CDJ51408.1"/>
    </source>
</evidence>
<protein>
    <submittedName>
        <fullName evidence="2">SAG family member</fullName>
    </submittedName>
</protein>